<dbReference type="PROSITE" id="PS51000">
    <property type="entry name" value="HTH_DEOR_2"/>
    <property type="match status" value="1"/>
</dbReference>
<dbReference type="SUPFAM" id="SSF46785">
    <property type="entry name" value="Winged helix' DNA-binding domain"/>
    <property type="match status" value="1"/>
</dbReference>
<dbReference type="AlphaFoldDB" id="A0A9X0U2V0"/>
<sequence>MRDYSRVGKNSSLPADRERRILDRLSRDGQVNSTVLAEEFSTSEDTIRRDLRELAARGLCQRVYGGAVVTSTASTPIAVRVGESNNRKEALGRTLGTLLRPKQFVYIDAGSTNLAFARMLSHDLPLTVATHDPAIAACVMGKTAIKLLLIGGSVNREVGAALGGRAMREVAGMRPDLLVLGLCSIHANEGLGAFDAEDAEMKSALIATAGSVAVAVLNEKLDSVAAHKVSEIDSISDVVVEADAPPSATTALSEKGLRLHKAAPATH</sequence>
<dbReference type="InterPro" id="IPR036388">
    <property type="entry name" value="WH-like_DNA-bd_sf"/>
</dbReference>
<dbReference type="InterPro" id="IPR001034">
    <property type="entry name" value="DeoR_HTH"/>
</dbReference>
<dbReference type="InterPro" id="IPR050313">
    <property type="entry name" value="Carb_Metab_HTH_regulators"/>
</dbReference>
<accession>A0A9X0U2V0</accession>
<evidence type="ECO:0000256" key="1">
    <source>
        <dbReference type="ARBA" id="ARBA00022491"/>
    </source>
</evidence>
<dbReference type="Proteomes" id="UP000535182">
    <property type="component" value="Unassembled WGS sequence"/>
</dbReference>
<dbReference type="GO" id="GO:0003677">
    <property type="term" value="F:DNA binding"/>
    <property type="evidence" value="ECO:0007669"/>
    <property type="project" value="UniProtKB-KW"/>
</dbReference>
<reference evidence="6 7" key="1">
    <citation type="submission" date="2020-08" db="EMBL/GenBank/DDBJ databases">
        <title>Genomic Encyclopedia of Type Strains, Phase IV (KMG-V): Genome sequencing to study the core and pangenomes of soil and plant-associated prokaryotes.</title>
        <authorList>
            <person name="Whitman W."/>
        </authorList>
    </citation>
    <scope>NUCLEOTIDE SEQUENCE [LARGE SCALE GENOMIC DNA]</scope>
    <source>
        <strain evidence="6 7">X5P2</strain>
    </source>
</reference>
<dbReference type="PROSITE" id="PS00894">
    <property type="entry name" value="HTH_DEOR_1"/>
    <property type="match status" value="1"/>
</dbReference>
<dbReference type="Gene3D" id="1.10.10.10">
    <property type="entry name" value="Winged helix-like DNA-binding domain superfamily/Winged helix DNA-binding domain"/>
    <property type="match status" value="1"/>
</dbReference>
<evidence type="ECO:0000259" key="5">
    <source>
        <dbReference type="PROSITE" id="PS51000"/>
    </source>
</evidence>
<dbReference type="Pfam" id="PF00455">
    <property type="entry name" value="DeoRC"/>
    <property type="match status" value="1"/>
</dbReference>
<dbReference type="SUPFAM" id="SSF100950">
    <property type="entry name" value="NagB/RpiA/CoA transferase-like"/>
    <property type="match status" value="1"/>
</dbReference>
<dbReference type="Pfam" id="PF08220">
    <property type="entry name" value="HTH_DeoR"/>
    <property type="match status" value="1"/>
</dbReference>
<keyword evidence="4" id="KW-0804">Transcription</keyword>
<dbReference type="PANTHER" id="PTHR30363:SF4">
    <property type="entry name" value="GLYCEROL-3-PHOSPHATE REGULON REPRESSOR"/>
    <property type="match status" value="1"/>
</dbReference>
<proteinExistence type="predicted"/>
<protein>
    <submittedName>
        <fullName evidence="6">DeoR/GlpR family transcriptional regulator of sugar metabolism</fullName>
    </submittedName>
</protein>
<gene>
    <name evidence="6" type="ORF">HDF14_000885</name>
</gene>
<evidence type="ECO:0000313" key="7">
    <source>
        <dbReference type="Proteomes" id="UP000535182"/>
    </source>
</evidence>
<keyword evidence="2" id="KW-0805">Transcription regulation</keyword>
<evidence type="ECO:0000256" key="4">
    <source>
        <dbReference type="ARBA" id="ARBA00023163"/>
    </source>
</evidence>
<dbReference type="InterPro" id="IPR036390">
    <property type="entry name" value="WH_DNA-bd_sf"/>
</dbReference>
<name>A0A9X0U2V0_9BACT</name>
<dbReference type="PRINTS" id="PR00037">
    <property type="entry name" value="HTHLACR"/>
</dbReference>
<dbReference type="PANTHER" id="PTHR30363">
    <property type="entry name" value="HTH-TYPE TRANSCRIPTIONAL REGULATOR SRLR-RELATED"/>
    <property type="match status" value="1"/>
</dbReference>
<organism evidence="6 7">
    <name type="scientific">Tunturiibacter gelidiferens</name>
    <dbReference type="NCBI Taxonomy" id="3069689"/>
    <lineage>
        <taxon>Bacteria</taxon>
        <taxon>Pseudomonadati</taxon>
        <taxon>Acidobacteriota</taxon>
        <taxon>Terriglobia</taxon>
        <taxon>Terriglobales</taxon>
        <taxon>Acidobacteriaceae</taxon>
        <taxon>Tunturiibacter</taxon>
    </lineage>
</organism>
<dbReference type="InterPro" id="IPR037171">
    <property type="entry name" value="NagB/RpiA_transferase-like"/>
</dbReference>
<comment type="caution">
    <text evidence="6">The sequence shown here is derived from an EMBL/GenBank/DDBJ whole genome shotgun (WGS) entry which is preliminary data.</text>
</comment>
<dbReference type="GO" id="GO:0003700">
    <property type="term" value="F:DNA-binding transcription factor activity"/>
    <property type="evidence" value="ECO:0007669"/>
    <property type="project" value="InterPro"/>
</dbReference>
<dbReference type="EMBL" id="JACHEB010000002">
    <property type="protein sequence ID" value="MBB5327280.1"/>
    <property type="molecule type" value="Genomic_DNA"/>
</dbReference>
<dbReference type="SMART" id="SM01134">
    <property type="entry name" value="DeoRC"/>
    <property type="match status" value="1"/>
</dbReference>
<dbReference type="InterPro" id="IPR018356">
    <property type="entry name" value="Tscrpt_reg_HTH_DeoR_CS"/>
</dbReference>
<keyword evidence="1" id="KW-0678">Repressor</keyword>
<dbReference type="RefSeq" id="WP_183973865.1">
    <property type="nucleotide sequence ID" value="NZ_JACHEB010000002.1"/>
</dbReference>
<keyword evidence="7" id="KW-1185">Reference proteome</keyword>
<evidence type="ECO:0000256" key="2">
    <source>
        <dbReference type="ARBA" id="ARBA00023015"/>
    </source>
</evidence>
<keyword evidence="3" id="KW-0238">DNA-binding</keyword>
<feature type="domain" description="HTH deoR-type" evidence="5">
    <location>
        <begin position="14"/>
        <end position="69"/>
    </location>
</feature>
<evidence type="ECO:0000256" key="3">
    <source>
        <dbReference type="ARBA" id="ARBA00023125"/>
    </source>
</evidence>
<dbReference type="InterPro" id="IPR014036">
    <property type="entry name" value="DeoR-like_C"/>
</dbReference>
<dbReference type="SMART" id="SM00420">
    <property type="entry name" value="HTH_DEOR"/>
    <property type="match status" value="1"/>
</dbReference>
<evidence type="ECO:0000313" key="6">
    <source>
        <dbReference type="EMBL" id="MBB5327280.1"/>
    </source>
</evidence>